<comment type="similarity">
    <text evidence="1">Belongs to the PhzF family.</text>
</comment>
<gene>
    <name evidence="4" type="ORF">TrST_g10969</name>
</gene>
<protein>
    <recommendedName>
        <fullName evidence="3">N-acetyltransferase domain-containing protein</fullName>
    </recommendedName>
</protein>
<dbReference type="GO" id="GO:0016747">
    <property type="term" value="F:acyltransferase activity, transferring groups other than amino-acyl groups"/>
    <property type="evidence" value="ECO:0007669"/>
    <property type="project" value="InterPro"/>
</dbReference>
<evidence type="ECO:0000313" key="5">
    <source>
        <dbReference type="Proteomes" id="UP001165085"/>
    </source>
</evidence>
<dbReference type="NCBIfam" id="TIGR00654">
    <property type="entry name" value="PhzF_family"/>
    <property type="match status" value="1"/>
</dbReference>
<dbReference type="InterPro" id="IPR016181">
    <property type="entry name" value="Acyl_CoA_acyltransferase"/>
</dbReference>
<evidence type="ECO:0000313" key="4">
    <source>
        <dbReference type="EMBL" id="GMH98952.1"/>
    </source>
</evidence>
<comment type="caution">
    <text evidence="4">The sequence shown here is derived from an EMBL/GenBank/DDBJ whole genome shotgun (WGS) entry which is preliminary data.</text>
</comment>
<dbReference type="InterPro" id="IPR003719">
    <property type="entry name" value="Phenazine_PhzF-like"/>
</dbReference>
<dbReference type="CDD" id="cd04301">
    <property type="entry name" value="NAT_SF"/>
    <property type="match status" value="1"/>
</dbReference>
<dbReference type="GO" id="GO:0016853">
    <property type="term" value="F:isomerase activity"/>
    <property type="evidence" value="ECO:0007669"/>
    <property type="project" value="UniProtKB-KW"/>
</dbReference>
<dbReference type="PANTHER" id="PTHR13774:SF17">
    <property type="entry name" value="PHENAZINE BIOSYNTHESIS-LIKE DOMAIN-CONTAINING PROTEIN"/>
    <property type="match status" value="1"/>
</dbReference>
<proteinExistence type="inferred from homology"/>
<keyword evidence="2" id="KW-0413">Isomerase</keyword>
<dbReference type="Pfam" id="PF02567">
    <property type="entry name" value="PhzC-PhzF"/>
    <property type="match status" value="1"/>
</dbReference>
<dbReference type="PROSITE" id="PS51186">
    <property type="entry name" value="GNAT"/>
    <property type="match status" value="1"/>
</dbReference>
<dbReference type="AlphaFoldDB" id="A0A9W7BYN0"/>
<dbReference type="Pfam" id="PF00583">
    <property type="entry name" value="Acetyltransf_1"/>
    <property type="match status" value="1"/>
</dbReference>
<dbReference type="SUPFAM" id="SSF55729">
    <property type="entry name" value="Acyl-CoA N-acyltransferases (Nat)"/>
    <property type="match status" value="1"/>
</dbReference>
<sequence>MSTDKSTDGAPGLTYTPLPSDEIDAAFSIESSSYPSDEAATLSGLRYRQANASPYFRGAYKNSALIGFVCATRCAEFEEESMSTHDPEGSILAIHSVVVKEDCRRKGYATAMLKNYVDSVDDSDGIESLRLIAKQHLLAFYVSCGFRVNGLSPIIHGADRWFDLSLDLVDFKKPRFKIIDAFASEAGAGNPAAVVFGFDVEKVTEGWMQKVAAEFNLSETVFVHPEGADGARRLRFFTPTTEISLCGHATLSSAYVFLNGEGGDEGGRENLTFLTREDVELRTSRTENGMVKMNFPLNIADKIEEKELPKFEVLVEKGFGIDKGGVVCISGTKDGDGRWFNVLAEVTPEAFDALKIDISALTTSPIYTHGIIVCKVGSRVEGCDFTSRYFAPKIGIDEDPVTGSAHCTSAPYFAEKLDKPVVRGLQDSKRGGVMTCTVDFGAGRIDLKGDALCVSEGKINF</sequence>
<dbReference type="Proteomes" id="UP001165085">
    <property type="component" value="Unassembled WGS sequence"/>
</dbReference>
<keyword evidence="5" id="KW-1185">Reference proteome</keyword>
<dbReference type="Gene3D" id="3.40.630.30">
    <property type="match status" value="1"/>
</dbReference>
<evidence type="ECO:0000256" key="2">
    <source>
        <dbReference type="ARBA" id="ARBA00023235"/>
    </source>
</evidence>
<dbReference type="OrthoDB" id="75169at2759"/>
<reference evidence="5" key="1">
    <citation type="journal article" date="2023" name="Commun. Biol.">
        <title>Genome analysis of Parmales, the sister group of diatoms, reveals the evolutionary specialization of diatoms from phago-mixotrophs to photoautotrophs.</title>
        <authorList>
            <person name="Ban H."/>
            <person name="Sato S."/>
            <person name="Yoshikawa S."/>
            <person name="Yamada K."/>
            <person name="Nakamura Y."/>
            <person name="Ichinomiya M."/>
            <person name="Sato N."/>
            <person name="Blanc-Mathieu R."/>
            <person name="Endo H."/>
            <person name="Kuwata A."/>
            <person name="Ogata H."/>
        </authorList>
    </citation>
    <scope>NUCLEOTIDE SEQUENCE [LARGE SCALE GENOMIC DNA]</scope>
    <source>
        <strain evidence="5">NIES 3701</strain>
    </source>
</reference>
<dbReference type="Gene3D" id="3.10.310.10">
    <property type="entry name" value="Diaminopimelate Epimerase, Chain A, domain 1"/>
    <property type="match status" value="2"/>
</dbReference>
<dbReference type="SUPFAM" id="SSF54506">
    <property type="entry name" value="Diaminopimelate epimerase-like"/>
    <property type="match status" value="1"/>
</dbReference>
<evidence type="ECO:0000256" key="1">
    <source>
        <dbReference type="ARBA" id="ARBA00008270"/>
    </source>
</evidence>
<organism evidence="4 5">
    <name type="scientific">Triparma strigata</name>
    <dbReference type="NCBI Taxonomy" id="1606541"/>
    <lineage>
        <taxon>Eukaryota</taxon>
        <taxon>Sar</taxon>
        <taxon>Stramenopiles</taxon>
        <taxon>Ochrophyta</taxon>
        <taxon>Bolidophyceae</taxon>
        <taxon>Parmales</taxon>
        <taxon>Triparmaceae</taxon>
        <taxon>Triparma</taxon>
    </lineage>
</organism>
<dbReference type="InterPro" id="IPR000182">
    <property type="entry name" value="GNAT_dom"/>
</dbReference>
<evidence type="ECO:0000259" key="3">
    <source>
        <dbReference type="PROSITE" id="PS51186"/>
    </source>
</evidence>
<dbReference type="EMBL" id="BRXY01000537">
    <property type="protein sequence ID" value="GMH98952.1"/>
    <property type="molecule type" value="Genomic_DNA"/>
</dbReference>
<dbReference type="PANTHER" id="PTHR13774">
    <property type="entry name" value="PHENAZINE BIOSYNTHESIS PROTEIN"/>
    <property type="match status" value="1"/>
</dbReference>
<name>A0A9W7BYN0_9STRA</name>
<dbReference type="GO" id="GO:0005737">
    <property type="term" value="C:cytoplasm"/>
    <property type="evidence" value="ECO:0007669"/>
    <property type="project" value="TreeGrafter"/>
</dbReference>
<feature type="domain" description="N-acetyltransferase" evidence="3">
    <location>
        <begin position="13"/>
        <end position="167"/>
    </location>
</feature>
<accession>A0A9W7BYN0</accession>